<evidence type="ECO:0000256" key="2">
    <source>
        <dbReference type="ARBA" id="ARBA00022801"/>
    </source>
</evidence>
<comment type="similarity">
    <text evidence="4">Belongs to the DEAD box helicase family.</text>
</comment>
<proteinExistence type="inferred from homology"/>
<evidence type="ECO:0000313" key="6">
    <source>
        <dbReference type="Proteomes" id="UP001295684"/>
    </source>
</evidence>
<comment type="function">
    <text evidence="4">RNA helicase.</text>
</comment>
<comment type="catalytic activity">
    <reaction evidence="4">
        <text>ATP + H2O = ADP + phosphate + H(+)</text>
        <dbReference type="Rhea" id="RHEA:13065"/>
        <dbReference type="ChEBI" id="CHEBI:15377"/>
        <dbReference type="ChEBI" id="CHEBI:15378"/>
        <dbReference type="ChEBI" id="CHEBI:30616"/>
        <dbReference type="ChEBI" id="CHEBI:43474"/>
        <dbReference type="ChEBI" id="CHEBI:456216"/>
        <dbReference type="EC" id="3.6.4.13"/>
    </reaction>
</comment>
<dbReference type="AlphaFoldDB" id="A0AAD1U2S5"/>
<keyword evidence="2 4" id="KW-0378">Hydrolase</keyword>
<dbReference type="GO" id="GO:0003724">
    <property type="term" value="F:RNA helicase activity"/>
    <property type="evidence" value="ECO:0007669"/>
    <property type="project" value="UniProtKB-EC"/>
</dbReference>
<evidence type="ECO:0000256" key="3">
    <source>
        <dbReference type="ARBA" id="ARBA00022840"/>
    </source>
</evidence>
<comment type="domain">
    <text evidence="4">The Q motif is unique to and characteristic of the DEAD box family of RNA helicases and controls ATP binding and hydrolysis.</text>
</comment>
<keyword evidence="4" id="KW-0347">Helicase</keyword>
<dbReference type="Proteomes" id="UP001295684">
    <property type="component" value="Unassembled WGS sequence"/>
</dbReference>
<comment type="caution">
    <text evidence="5">The sequence shown here is derived from an EMBL/GenBank/DDBJ whole genome shotgun (WGS) entry which is preliminary data.</text>
</comment>
<protein>
    <recommendedName>
        <fullName evidence="4">ATP-dependent RNA helicase</fullName>
        <ecNumber evidence="4">3.6.4.13</ecNumber>
    </recommendedName>
</protein>
<keyword evidence="3 4" id="KW-0067">ATP-binding</keyword>
<dbReference type="EC" id="3.6.4.13" evidence="4"/>
<evidence type="ECO:0000256" key="4">
    <source>
        <dbReference type="RuleBase" id="RU365068"/>
    </source>
</evidence>
<dbReference type="InterPro" id="IPR027417">
    <property type="entry name" value="P-loop_NTPase"/>
</dbReference>
<keyword evidence="6" id="KW-1185">Reference proteome</keyword>
<sequence length="621" mass="71415">MEETKHPILPTHIELEKSEPMKDFLKAHKISKYIRKNVSIDYPTILQKNVIPVITTPSTSSVIIQYTPPAGIKLTYLFPLLTRAIKDKAHEEAGEKKIMIIACASKTRCNDILSTMRPLLEDEDGETPLDILTLDHTIEHVSDLNSLYSNEEQVKKKKKVLSFDILVTTTNNLHFLLENECFSGIKQEVQISSLIVDKIDLHLATDLEEELAGAGKLIQPFLMKSEERLLTKVVLTTNEQEKDETFNDIRKAYIGDENAVVIKLKEQTKSSSRYESVGHLVIECDSELQKYLAFYTLTKFGIIQGRTALFVDTIQEAYKVKIFLEKFAIRSAVVNPEATQVYRKSAVRYFHAGQYDILILVRMKYSFKLKLSQVVNVINFTTPQNIQDYVMGANKLGFDNSSVLTFVYKEGARVYDNKEHKYLENLTKKMLKRHNRSLFVTLPIDWIEVNRLKGRVDDILCTLSSKKIKDYMGNEIKKQILNNKRLKEYFDEHQEEKDILKSSVESEYKFRFLNQNLDFVPDYLLPKHILASAIEKKIAGGKENLASADHITGLTNDLIFVQRLNSIPKPKVSKMTLKYEDPKLLAPEKLEFTSGRKLWKLKHKKRVRKAIKKAKDGYIGS</sequence>
<organism evidence="5 6">
    <name type="scientific">Euplotes crassus</name>
    <dbReference type="NCBI Taxonomy" id="5936"/>
    <lineage>
        <taxon>Eukaryota</taxon>
        <taxon>Sar</taxon>
        <taxon>Alveolata</taxon>
        <taxon>Ciliophora</taxon>
        <taxon>Intramacronucleata</taxon>
        <taxon>Spirotrichea</taxon>
        <taxon>Hypotrichia</taxon>
        <taxon>Euplotida</taxon>
        <taxon>Euplotidae</taxon>
        <taxon>Moneuplotes</taxon>
    </lineage>
</organism>
<dbReference type="GO" id="GO:0003723">
    <property type="term" value="F:RNA binding"/>
    <property type="evidence" value="ECO:0007669"/>
    <property type="project" value="UniProtKB-UniRule"/>
</dbReference>
<accession>A0AAD1U2S5</accession>
<evidence type="ECO:0000256" key="1">
    <source>
        <dbReference type="ARBA" id="ARBA00022741"/>
    </source>
</evidence>
<dbReference type="Gene3D" id="3.40.50.300">
    <property type="entry name" value="P-loop containing nucleotide triphosphate hydrolases"/>
    <property type="match status" value="2"/>
</dbReference>
<gene>
    <name evidence="5" type="ORF">ECRASSUSDP1_LOCUS2287</name>
</gene>
<dbReference type="PANTHER" id="PTHR24031">
    <property type="entry name" value="RNA HELICASE"/>
    <property type="match status" value="1"/>
</dbReference>
<dbReference type="EMBL" id="CAMPGE010002177">
    <property type="protein sequence ID" value="CAI2360978.1"/>
    <property type="molecule type" value="Genomic_DNA"/>
</dbReference>
<name>A0AAD1U2S5_EUPCR</name>
<dbReference type="SUPFAM" id="SSF52540">
    <property type="entry name" value="P-loop containing nucleoside triphosphate hydrolases"/>
    <property type="match status" value="2"/>
</dbReference>
<keyword evidence="1 4" id="KW-0547">Nucleotide-binding</keyword>
<evidence type="ECO:0000313" key="5">
    <source>
        <dbReference type="EMBL" id="CAI2360978.1"/>
    </source>
</evidence>
<dbReference type="GO" id="GO:0005524">
    <property type="term" value="F:ATP binding"/>
    <property type="evidence" value="ECO:0007669"/>
    <property type="project" value="UniProtKB-UniRule"/>
</dbReference>
<dbReference type="GO" id="GO:0016787">
    <property type="term" value="F:hydrolase activity"/>
    <property type="evidence" value="ECO:0007669"/>
    <property type="project" value="UniProtKB-KW"/>
</dbReference>
<reference evidence="5" key="1">
    <citation type="submission" date="2023-07" db="EMBL/GenBank/DDBJ databases">
        <authorList>
            <consortium name="AG Swart"/>
            <person name="Singh M."/>
            <person name="Singh A."/>
            <person name="Seah K."/>
            <person name="Emmerich C."/>
        </authorList>
    </citation>
    <scope>NUCLEOTIDE SEQUENCE</scope>
    <source>
        <strain evidence="5">DP1</strain>
    </source>
</reference>
<keyword evidence="4" id="KW-0694">RNA-binding</keyword>